<evidence type="ECO:0000313" key="13">
    <source>
        <dbReference type="EMBL" id="PTU33186.1"/>
    </source>
</evidence>
<feature type="transmembrane region" description="Helical" evidence="12">
    <location>
        <begin position="185"/>
        <end position="203"/>
    </location>
</feature>
<evidence type="ECO:0000256" key="7">
    <source>
        <dbReference type="ARBA" id="ARBA00022841"/>
    </source>
</evidence>
<proteinExistence type="inferred from homology"/>
<keyword evidence="10 11" id="KW-0012">Acyltransferase</keyword>
<feature type="transmembrane region" description="Helical" evidence="12">
    <location>
        <begin position="147"/>
        <end position="165"/>
    </location>
</feature>
<evidence type="ECO:0000256" key="1">
    <source>
        <dbReference type="ARBA" id="ARBA00004651"/>
    </source>
</evidence>
<dbReference type="InterPro" id="IPR028362">
    <property type="entry name" value="AlgI"/>
</dbReference>
<sequence>MLFHSYEFLLGFLPLAWGVFLLLKRQGLGRAASCWLLLASLCFYGWWNPVFLLLILASIGGNYLFGRLLALDLPMRMLQLWTALLYNLGILGYFKYAGFLQQVFDQISGETHEPLAIILPLAISFYTFQQISYIVDTWRTKAPERDFVNYCLFIVFFPHLIAGPITHHSKIIPQFSSFYDRNLPLIDYAVGFSLLIIGLFKKVGIADNVGGYFVGTYGLLANGTSLSFYESWSVMTACALQIYFDYSGYADMAAGIGLLFGVRMPLNFFSPYKATSPAEFWRRWNITLMTFLRSYVYFPLGGSRYGRLRKYFASMSVMLVCGIWHGAGWNYIIWGALVGSILIVNSLWDEFLQPTPPPVSTLRRRIAGRGLAFVCYVIPLTIFMFPTLEMGWAMLRGMLGFNGFALPINLLPRFGEFGVWLQQIGVTFAAAPASKGFPMMATLAVALAVLYLCPNTEQLFAAYKPTQNNIDKKLLTESVWRPTWRPSLKWAVALGGMAAVSFMLMFQIREFFYFQF</sequence>
<feature type="transmembrane region" description="Helical" evidence="12">
    <location>
        <begin position="436"/>
        <end position="454"/>
    </location>
</feature>
<name>A0A2T5MKT1_9GAMM</name>
<dbReference type="InterPro" id="IPR004299">
    <property type="entry name" value="MBOAT_fam"/>
</dbReference>
<evidence type="ECO:0000256" key="6">
    <source>
        <dbReference type="ARBA" id="ARBA00022692"/>
    </source>
</evidence>
<comment type="pathway">
    <text evidence="2 11">Glycan biosynthesis; alginate biosynthesis.</text>
</comment>
<reference evidence="13 14" key="1">
    <citation type="submission" date="2018-04" db="EMBL/GenBank/DDBJ databases">
        <title>Novel species isolated from glacier.</title>
        <authorList>
            <person name="Liu Q."/>
            <person name="Xin Y.-H."/>
        </authorList>
    </citation>
    <scope>NUCLEOTIDE SEQUENCE [LARGE SCALE GENOMIC DNA]</scope>
    <source>
        <strain evidence="13 14">GT1R17</strain>
    </source>
</reference>
<protein>
    <recommendedName>
        <fullName evidence="11">Probable alginate O-acetylase</fullName>
        <ecNumber evidence="11">2.3.1.-</ecNumber>
    </recommendedName>
</protein>
<keyword evidence="7 11" id="KW-0016">Alginate biosynthesis</keyword>
<feature type="transmembrane region" description="Helical" evidence="12">
    <location>
        <begin position="47"/>
        <end position="65"/>
    </location>
</feature>
<feature type="transmembrane region" description="Helical" evidence="12">
    <location>
        <begin position="331"/>
        <end position="348"/>
    </location>
</feature>
<dbReference type="GO" id="GO:0016746">
    <property type="term" value="F:acyltransferase activity"/>
    <property type="evidence" value="ECO:0007669"/>
    <property type="project" value="UniProtKB-KW"/>
</dbReference>
<comment type="caution">
    <text evidence="13">The sequence shown here is derived from an EMBL/GenBank/DDBJ whole genome shotgun (WGS) entry which is preliminary data.</text>
</comment>
<keyword evidence="14" id="KW-1185">Reference proteome</keyword>
<dbReference type="PIRSF" id="PIRSF016636">
    <property type="entry name" value="AlgI_DltB"/>
    <property type="match status" value="1"/>
</dbReference>
<dbReference type="PIRSF" id="PIRSF500217">
    <property type="entry name" value="AlgI"/>
    <property type="match status" value="1"/>
</dbReference>
<feature type="transmembrane region" description="Helical" evidence="12">
    <location>
        <begin position="114"/>
        <end position="135"/>
    </location>
</feature>
<keyword evidence="9 11" id="KW-0472">Membrane</keyword>
<dbReference type="RefSeq" id="WP_107938895.1">
    <property type="nucleotide sequence ID" value="NZ_QANS01000001.1"/>
</dbReference>
<evidence type="ECO:0000256" key="11">
    <source>
        <dbReference type="PIRNR" id="PIRNR016636"/>
    </source>
</evidence>
<dbReference type="GO" id="GO:0005886">
    <property type="term" value="C:plasma membrane"/>
    <property type="evidence" value="ECO:0007669"/>
    <property type="project" value="UniProtKB-SubCell"/>
</dbReference>
<dbReference type="InterPro" id="IPR051085">
    <property type="entry name" value="MB_O-acyltransferase"/>
</dbReference>
<feature type="transmembrane region" description="Helical" evidence="12">
    <location>
        <begin position="210"/>
        <end position="229"/>
    </location>
</feature>
<evidence type="ECO:0000256" key="10">
    <source>
        <dbReference type="ARBA" id="ARBA00023315"/>
    </source>
</evidence>
<comment type="similarity">
    <text evidence="3 11">Belongs to the membrane-bound acyltransferase family.</text>
</comment>
<dbReference type="Proteomes" id="UP000244248">
    <property type="component" value="Unassembled WGS sequence"/>
</dbReference>
<dbReference type="EMBL" id="QANS01000001">
    <property type="protein sequence ID" value="PTU33186.1"/>
    <property type="molecule type" value="Genomic_DNA"/>
</dbReference>
<evidence type="ECO:0000256" key="4">
    <source>
        <dbReference type="ARBA" id="ARBA00022475"/>
    </source>
</evidence>
<feature type="transmembrane region" description="Helical" evidence="12">
    <location>
        <begin position="249"/>
        <end position="266"/>
    </location>
</feature>
<feature type="transmembrane region" description="Helical" evidence="12">
    <location>
        <begin position="77"/>
        <end position="94"/>
    </location>
</feature>
<keyword evidence="11" id="KW-0997">Cell inner membrane</keyword>
<dbReference type="PANTHER" id="PTHR13285:SF23">
    <property type="entry name" value="TEICHOIC ACID D-ALANYLTRANSFERASE"/>
    <property type="match status" value="1"/>
</dbReference>
<gene>
    <name evidence="13" type="ORF">CJD38_03540</name>
</gene>
<comment type="subcellular location">
    <subcellularLocation>
        <location evidence="11">Cell inner membrane</location>
    </subcellularLocation>
    <subcellularLocation>
        <location evidence="1">Cell membrane</location>
        <topology evidence="1">Multi-pass membrane protein</topology>
    </subcellularLocation>
</comment>
<evidence type="ECO:0000256" key="5">
    <source>
        <dbReference type="ARBA" id="ARBA00022679"/>
    </source>
</evidence>
<evidence type="ECO:0000313" key="14">
    <source>
        <dbReference type="Proteomes" id="UP000244248"/>
    </source>
</evidence>
<feature type="transmembrane region" description="Helical" evidence="12">
    <location>
        <begin position="369"/>
        <end position="388"/>
    </location>
</feature>
<dbReference type="GO" id="GO:0042121">
    <property type="term" value="P:alginic acid biosynthetic process"/>
    <property type="evidence" value="ECO:0007669"/>
    <property type="project" value="UniProtKB-UniRule"/>
</dbReference>
<dbReference type="UniPathway" id="UPA00286"/>
<evidence type="ECO:0000256" key="8">
    <source>
        <dbReference type="ARBA" id="ARBA00022989"/>
    </source>
</evidence>
<dbReference type="OrthoDB" id="139172at2"/>
<dbReference type="InterPro" id="IPR024194">
    <property type="entry name" value="Ac/AlaTfrase_AlgI/DltB"/>
</dbReference>
<dbReference type="AlphaFoldDB" id="A0A2T5MKT1"/>
<evidence type="ECO:0000256" key="2">
    <source>
        <dbReference type="ARBA" id="ARBA00005182"/>
    </source>
</evidence>
<evidence type="ECO:0000256" key="3">
    <source>
        <dbReference type="ARBA" id="ARBA00010323"/>
    </source>
</evidence>
<feature type="transmembrane region" description="Helical" evidence="12">
    <location>
        <begin position="490"/>
        <end position="508"/>
    </location>
</feature>
<dbReference type="PANTHER" id="PTHR13285">
    <property type="entry name" value="ACYLTRANSFERASE"/>
    <property type="match status" value="1"/>
</dbReference>
<organism evidence="13 14">
    <name type="scientific">Stenotrophobium rhamnosiphilum</name>
    <dbReference type="NCBI Taxonomy" id="2029166"/>
    <lineage>
        <taxon>Bacteria</taxon>
        <taxon>Pseudomonadati</taxon>
        <taxon>Pseudomonadota</taxon>
        <taxon>Gammaproteobacteria</taxon>
        <taxon>Nevskiales</taxon>
        <taxon>Nevskiaceae</taxon>
        <taxon>Stenotrophobium</taxon>
    </lineage>
</organism>
<dbReference type="Pfam" id="PF03062">
    <property type="entry name" value="MBOAT"/>
    <property type="match status" value="1"/>
</dbReference>
<keyword evidence="4 11" id="KW-1003">Cell membrane</keyword>
<keyword evidence="6 11" id="KW-0812">Transmembrane</keyword>
<keyword evidence="8 12" id="KW-1133">Transmembrane helix</keyword>
<accession>A0A2T5MKT1</accession>
<evidence type="ECO:0000256" key="9">
    <source>
        <dbReference type="ARBA" id="ARBA00023136"/>
    </source>
</evidence>
<evidence type="ECO:0000256" key="12">
    <source>
        <dbReference type="SAM" id="Phobius"/>
    </source>
</evidence>
<dbReference type="EC" id="2.3.1.-" evidence="11"/>
<keyword evidence="5 11" id="KW-0808">Transferase</keyword>